<evidence type="ECO:0000313" key="1">
    <source>
        <dbReference type="EMBL" id="KAK3712404.1"/>
    </source>
</evidence>
<reference evidence="1" key="1">
    <citation type="journal article" date="2023" name="G3 (Bethesda)">
        <title>A reference genome for the long-term kleptoplast-retaining sea slug Elysia crispata morphotype clarki.</title>
        <authorList>
            <person name="Eastman K.E."/>
            <person name="Pendleton A.L."/>
            <person name="Shaikh M.A."/>
            <person name="Suttiyut T."/>
            <person name="Ogas R."/>
            <person name="Tomko P."/>
            <person name="Gavelis G."/>
            <person name="Widhalm J.R."/>
            <person name="Wisecaver J.H."/>
        </authorList>
    </citation>
    <scope>NUCLEOTIDE SEQUENCE</scope>
    <source>
        <strain evidence="1">ECLA1</strain>
    </source>
</reference>
<sequence length="104" mass="11531">MYCSWPVVFRSEAGAEGLVRCLRNTFVTFGVPEVLTSDGGPQFTARKSQVFFKPWGVYHRLPSVAPTQLQGRSCSPNSETDADGQHRPIRVVGCRQVLADNVYV</sequence>
<dbReference type="SUPFAM" id="SSF53098">
    <property type="entry name" value="Ribonuclease H-like"/>
    <property type="match status" value="1"/>
</dbReference>
<evidence type="ECO:0000313" key="2">
    <source>
        <dbReference type="Proteomes" id="UP001283361"/>
    </source>
</evidence>
<comment type="caution">
    <text evidence="1">The sequence shown here is derived from an EMBL/GenBank/DDBJ whole genome shotgun (WGS) entry which is preliminary data.</text>
</comment>
<dbReference type="InterPro" id="IPR036397">
    <property type="entry name" value="RNaseH_sf"/>
</dbReference>
<dbReference type="AlphaFoldDB" id="A0AAE1CME2"/>
<dbReference type="InterPro" id="IPR012337">
    <property type="entry name" value="RNaseH-like_sf"/>
</dbReference>
<proteinExistence type="predicted"/>
<dbReference type="GO" id="GO:0003676">
    <property type="term" value="F:nucleic acid binding"/>
    <property type="evidence" value="ECO:0007669"/>
    <property type="project" value="InterPro"/>
</dbReference>
<dbReference type="EMBL" id="JAWDGP010007584">
    <property type="protein sequence ID" value="KAK3712404.1"/>
    <property type="molecule type" value="Genomic_DNA"/>
</dbReference>
<keyword evidence="2" id="KW-1185">Reference proteome</keyword>
<evidence type="ECO:0008006" key="3">
    <source>
        <dbReference type="Google" id="ProtNLM"/>
    </source>
</evidence>
<organism evidence="1 2">
    <name type="scientific">Elysia crispata</name>
    <name type="common">lettuce slug</name>
    <dbReference type="NCBI Taxonomy" id="231223"/>
    <lineage>
        <taxon>Eukaryota</taxon>
        <taxon>Metazoa</taxon>
        <taxon>Spiralia</taxon>
        <taxon>Lophotrochozoa</taxon>
        <taxon>Mollusca</taxon>
        <taxon>Gastropoda</taxon>
        <taxon>Heterobranchia</taxon>
        <taxon>Euthyneura</taxon>
        <taxon>Panpulmonata</taxon>
        <taxon>Sacoglossa</taxon>
        <taxon>Placobranchoidea</taxon>
        <taxon>Plakobranchidae</taxon>
        <taxon>Elysia</taxon>
    </lineage>
</organism>
<dbReference type="Proteomes" id="UP001283361">
    <property type="component" value="Unassembled WGS sequence"/>
</dbReference>
<dbReference type="Gene3D" id="3.30.420.10">
    <property type="entry name" value="Ribonuclease H-like superfamily/Ribonuclease H"/>
    <property type="match status" value="1"/>
</dbReference>
<accession>A0AAE1CME2</accession>
<gene>
    <name evidence="1" type="ORF">RRG08_002734</name>
</gene>
<name>A0AAE1CME2_9GAST</name>
<protein>
    <recommendedName>
        <fullName evidence="3">Integrase catalytic domain-containing protein</fullName>
    </recommendedName>
</protein>